<sequence>MVLSVRLHPSYSRSVSALASFLLALVGIHICLPFSSAWVTFTSPDGSRDFTTYPSYDFEGFTEPYYNVASVLLPVVIHSQCTLATVTSLSFDLAHLKLDTHIVNSTALVVVRENMLEAGCNSYDKVFTRIPNIIKGLEKIGYPPVTVLLLGAELNNDQYFGNSKVEDFYDYESVKPEGVHPALIGRDIATELWNRVRDSGPMAIQIEQDPGYWNVYRSSALEIAHTVARYVLFVPLIGAGIYYTIIIVRSNRTLIDSRVGILISAVIFAFGSIIAPIGISKTRVEDIVRYISWIALYTCYFWMILKWTYIIRKIQNPRFANVFYYYTMSICGFTYVYCLLNLVLVFYDNIVITRMKRVMINYMFPPLYGVQGVALFVYGYLFLRYVFKGFIFESLQDALAKLTRLCYGTFMSLSLISFCSALNNDQWTSTPWVVIVRAGTQNFASFLLTCLVIWALRIHDSPALTPQEMSKAHVTCATSHTDIGTSGTNHSGHKSNYLPSSTVHINMPSHSLAFPPRIVTPRSSARVSRNPMFRNNHPFSILMRSNHSLAAVAASIPSNGRLSPH</sequence>
<reference evidence="3" key="1">
    <citation type="journal article" date="2018" name="Nat. Microbiol.">
        <title>Leveraging single-cell genomics to expand the fungal tree of life.</title>
        <authorList>
            <person name="Ahrendt S.R."/>
            <person name="Quandt C.A."/>
            <person name="Ciobanu D."/>
            <person name="Clum A."/>
            <person name="Salamov A."/>
            <person name="Andreopoulos B."/>
            <person name="Cheng J.F."/>
            <person name="Woyke T."/>
            <person name="Pelin A."/>
            <person name="Henrissat B."/>
            <person name="Reynolds N.K."/>
            <person name="Benny G.L."/>
            <person name="Smith M.E."/>
            <person name="James T.Y."/>
            <person name="Grigoriev I.V."/>
        </authorList>
    </citation>
    <scope>NUCLEOTIDE SEQUENCE [LARGE SCALE GENOMIC DNA]</scope>
    <source>
        <strain evidence="3">RSA 468</strain>
    </source>
</reference>
<accession>A0A4Q0A2M2</accession>
<keyword evidence="3" id="KW-1185">Reference proteome</keyword>
<keyword evidence="1" id="KW-0472">Membrane</keyword>
<keyword evidence="1" id="KW-0812">Transmembrane</keyword>
<feature type="transmembrane region" description="Helical" evidence="1">
    <location>
        <begin position="259"/>
        <end position="279"/>
    </location>
</feature>
<feature type="transmembrane region" description="Helical" evidence="1">
    <location>
        <begin position="291"/>
        <end position="311"/>
    </location>
</feature>
<dbReference type="AlphaFoldDB" id="A0A4Q0A2M2"/>
<organism evidence="2 3">
    <name type="scientific">Dimargaris cristalligena</name>
    <dbReference type="NCBI Taxonomy" id="215637"/>
    <lineage>
        <taxon>Eukaryota</taxon>
        <taxon>Fungi</taxon>
        <taxon>Fungi incertae sedis</taxon>
        <taxon>Zoopagomycota</taxon>
        <taxon>Kickxellomycotina</taxon>
        <taxon>Dimargaritomycetes</taxon>
        <taxon>Dimargaritales</taxon>
        <taxon>Dimargaritaceae</taxon>
        <taxon>Dimargaris</taxon>
    </lineage>
</organism>
<evidence type="ECO:0000256" key="1">
    <source>
        <dbReference type="SAM" id="Phobius"/>
    </source>
</evidence>
<protein>
    <submittedName>
        <fullName evidence="2">Uncharacterized protein</fullName>
    </submittedName>
</protein>
<keyword evidence="1" id="KW-1133">Transmembrane helix</keyword>
<gene>
    <name evidence="2" type="ORF">BJ085DRAFT_34372</name>
</gene>
<dbReference type="EMBL" id="ML002272">
    <property type="protein sequence ID" value="RKP39430.1"/>
    <property type="molecule type" value="Genomic_DNA"/>
</dbReference>
<evidence type="ECO:0000313" key="3">
    <source>
        <dbReference type="Proteomes" id="UP000268162"/>
    </source>
</evidence>
<dbReference type="Proteomes" id="UP000268162">
    <property type="component" value="Unassembled WGS sequence"/>
</dbReference>
<feature type="transmembrane region" description="Helical" evidence="1">
    <location>
        <begin position="367"/>
        <end position="385"/>
    </location>
</feature>
<feature type="transmembrane region" description="Helical" evidence="1">
    <location>
        <begin position="227"/>
        <end position="247"/>
    </location>
</feature>
<proteinExistence type="predicted"/>
<evidence type="ECO:0000313" key="2">
    <source>
        <dbReference type="EMBL" id="RKP39430.1"/>
    </source>
</evidence>
<feature type="transmembrane region" description="Helical" evidence="1">
    <location>
        <begin position="323"/>
        <end position="347"/>
    </location>
</feature>
<name>A0A4Q0A2M2_9FUNG</name>